<dbReference type="RefSeq" id="WP_013568138.1">
    <property type="nucleotide sequence ID" value="NC_014963.1"/>
</dbReference>
<evidence type="ECO:0000259" key="7">
    <source>
        <dbReference type="PROSITE" id="PS51007"/>
    </source>
</evidence>
<keyword evidence="1 4" id="KW-0349">Heme</keyword>
<keyword evidence="2 4" id="KW-0479">Metal-binding</keyword>
<dbReference type="Gene3D" id="1.10.760.10">
    <property type="entry name" value="Cytochrome c-like domain"/>
    <property type="match status" value="1"/>
</dbReference>
<dbReference type="GO" id="GO:0020037">
    <property type="term" value="F:heme binding"/>
    <property type="evidence" value="ECO:0007669"/>
    <property type="project" value="InterPro"/>
</dbReference>
<protein>
    <recommendedName>
        <fullName evidence="7">Cytochrome c domain-containing protein</fullName>
    </recommendedName>
</protein>
<dbReference type="PROSITE" id="PS51007">
    <property type="entry name" value="CYTC"/>
    <property type="match status" value="1"/>
</dbReference>
<dbReference type="eggNOG" id="COG4654">
    <property type="taxonomic scope" value="Bacteria"/>
</dbReference>
<keyword evidence="9" id="KW-1185">Reference proteome</keyword>
<dbReference type="KEGG" id="tsa:AciPR4_1585"/>
<name>E8V2I7_TERSS</name>
<feature type="chain" id="PRO_5003228924" description="Cytochrome c domain-containing protein" evidence="6">
    <location>
        <begin position="26"/>
        <end position="135"/>
    </location>
</feature>
<dbReference type="HOGENOM" id="CLU_151358_0_0_0"/>
<feature type="domain" description="Cytochrome c" evidence="7">
    <location>
        <begin position="25"/>
        <end position="127"/>
    </location>
</feature>
<dbReference type="GO" id="GO:0009055">
    <property type="term" value="F:electron transfer activity"/>
    <property type="evidence" value="ECO:0007669"/>
    <property type="project" value="InterPro"/>
</dbReference>
<evidence type="ECO:0000256" key="5">
    <source>
        <dbReference type="SAM" id="MobiDB-lite"/>
    </source>
</evidence>
<dbReference type="PANTHER" id="PTHR35889">
    <property type="entry name" value="CYCLOINULO-OLIGOSACCHARIDE FRUCTANOTRANSFERASE-RELATED"/>
    <property type="match status" value="1"/>
</dbReference>
<evidence type="ECO:0000256" key="4">
    <source>
        <dbReference type="PROSITE-ProRule" id="PRU00433"/>
    </source>
</evidence>
<sequence>MRSIIPTILFTVPLSLALKTSTVQAREDNTKAAFFTTRVKPILDANCARCHGGTNHRGGLNMDTRESLLKGGRDGASVAPGDPTSSLLIKLIRHEGPKDDPKNMPPKGEKLSDADIKIVEDWVKAGAAMPVAPVK</sequence>
<accession>E8V2I7</accession>
<dbReference type="SUPFAM" id="SSF46626">
    <property type="entry name" value="Cytochrome c"/>
    <property type="match status" value="1"/>
</dbReference>
<dbReference type="InterPro" id="IPR036909">
    <property type="entry name" value="Cyt_c-like_dom_sf"/>
</dbReference>
<dbReference type="Pfam" id="PF07635">
    <property type="entry name" value="PSCyt1"/>
    <property type="match status" value="1"/>
</dbReference>
<keyword evidence="6" id="KW-0732">Signal</keyword>
<evidence type="ECO:0000256" key="3">
    <source>
        <dbReference type="ARBA" id="ARBA00023004"/>
    </source>
</evidence>
<dbReference type="InterPro" id="IPR009056">
    <property type="entry name" value="Cyt_c-like_dom"/>
</dbReference>
<evidence type="ECO:0000256" key="6">
    <source>
        <dbReference type="SAM" id="SignalP"/>
    </source>
</evidence>
<gene>
    <name evidence="8" type="ordered locus">AciPR4_1585</name>
</gene>
<dbReference type="AlphaFoldDB" id="E8V2I7"/>
<dbReference type="STRING" id="401053.AciPR4_1585"/>
<evidence type="ECO:0000256" key="1">
    <source>
        <dbReference type="ARBA" id="ARBA00022617"/>
    </source>
</evidence>
<dbReference type="GO" id="GO:0046872">
    <property type="term" value="F:metal ion binding"/>
    <property type="evidence" value="ECO:0007669"/>
    <property type="project" value="UniProtKB-KW"/>
</dbReference>
<evidence type="ECO:0000256" key="2">
    <source>
        <dbReference type="ARBA" id="ARBA00022723"/>
    </source>
</evidence>
<feature type="region of interest" description="Disordered" evidence="5">
    <location>
        <begin position="94"/>
        <end position="113"/>
    </location>
</feature>
<dbReference type="OrthoDB" id="9809746at2"/>
<evidence type="ECO:0000313" key="9">
    <source>
        <dbReference type="Proteomes" id="UP000006844"/>
    </source>
</evidence>
<dbReference type="Proteomes" id="UP000006844">
    <property type="component" value="Chromosome"/>
</dbReference>
<evidence type="ECO:0000313" key="8">
    <source>
        <dbReference type="EMBL" id="ADV82405.1"/>
    </source>
</evidence>
<proteinExistence type="predicted"/>
<keyword evidence="3 4" id="KW-0408">Iron</keyword>
<dbReference type="InterPro" id="IPR011429">
    <property type="entry name" value="Cyt_c_Planctomycete-type"/>
</dbReference>
<reference evidence="8 9" key="1">
    <citation type="journal article" date="2012" name="Stand. Genomic Sci.">
        <title>Complete genome sequence of Terriglobus saanensis type strain SP1PR4(T), an Acidobacteria from tundra soil.</title>
        <authorList>
            <person name="Rawat S.R."/>
            <person name="Mannisto M.K."/>
            <person name="Starovoytov V."/>
            <person name="Goodwin L."/>
            <person name="Nolan M."/>
            <person name="Hauser L."/>
            <person name="Land M."/>
            <person name="Davenport K.W."/>
            <person name="Woyke T."/>
            <person name="Haggblom M.M."/>
        </authorList>
    </citation>
    <scope>NUCLEOTIDE SEQUENCE</scope>
    <source>
        <strain evidence="9">ATCC BAA-1853 / DSM 23119 / SP1PR4</strain>
    </source>
</reference>
<dbReference type="EMBL" id="CP002467">
    <property type="protein sequence ID" value="ADV82405.1"/>
    <property type="molecule type" value="Genomic_DNA"/>
</dbReference>
<feature type="signal peptide" evidence="6">
    <location>
        <begin position="1"/>
        <end position="25"/>
    </location>
</feature>
<organism evidence="8 9">
    <name type="scientific">Terriglobus saanensis (strain ATCC BAA-1853 / DSM 23119 / SP1PR4)</name>
    <dbReference type="NCBI Taxonomy" id="401053"/>
    <lineage>
        <taxon>Bacteria</taxon>
        <taxon>Pseudomonadati</taxon>
        <taxon>Acidobacteriota</taxon>
        <taxon>Terriglobia</taxon>
        <taxon>Terriglobales</taxon>
        <taxon>Acidobacteriaceae</taxon>
        <taxon>Terriglobus</taxon>
    </lineage>
</organism>
<dbReference type="PANTHER" id="PTHR35889:SF3">
    <property type="entry name" value="F-BOX DOMAIN-CONTAINING PROTEIN"/>
    <property type="match status" value="1"/>
</dbReference>